<dbReference type="AlphaFoldDB" id="A0A445FTG3"/>
<keyword evidence="2" id="KW-1185">Reference proteome</keyword>
<proteinExistence type="predicted"/>
<sequence>MADFALINLEGRKNLAMNFSSTSSQVLRLLFGCDWTRDSREGPRVLMSLRAAGFVFLFPCIGIYRKSHLVQEKVDKSGVLYRFGNGIIQSTHFGYESMDLIVKIGNLPLDLLWALKLLKKALDFRKKGWPLGLRLLNGRNGDFSGSVSFSRISTILTASPTPSTESSSDLDSQSTGSFFRDKSITLGSLIGISSFLELSRRSTRGRMLTTDAVSVNVAPSLGHYLVAERRAESTHRRNNQCSTIYGPNDFFPIRESNSLFVGGQGAHSSSTSLGEDCGREPNKVLDQSNGYAAPIICCVCR</sequence>
<dbReference type="EMBL" id="QZWG01000018">
    <property type="protein sequence ID" value="RZB52189.1"/>
    <property type="molecule type" value="Genomic_DNA"/>
</dbReference>
<name>A0A445FTG3_GLYSO</name>
<organism evidence="1 2">
    <name type="scientific">Glycine soja</name>
    <name type="common">Wild soybean</name>
    <dbReference type="NCBI Taxonomy" id="3848"/>
    <lineage>
        <taxon>Eukaryota</taxon>
        <taxon>Viridiplantae</taxon>
        <taxon>Streptophyta</taxon>
        <taxon>Embryophyta</taxon>
        <taxon>Tracheophyta</taxon>
        <taxon>Spermatophyta</taxon>
        <taxon>Magnoliopsida</taxon>
        <taxon>eudicotyledons</taxon>
        <taxon>Gunneridae</taxon>
        <taxon>Pentapetalae</taxon>
        <taxon>rosids</taxon>
        <taxon>fabids</taxon>
        <taxon>Fabales</taxon>
        <taxon>Fabaceae</taxon>
        <taxon>Papilionoideae</taxon>
        <taxon>50 kb inversion clade</taxon>
        <taxon>NPAAA clade</taxon>
        <taxon>indigoferoid/millettioid clade</taxon>
        <taxon>Phaseoleae</taxon>
        <taxon>Glycine</taxon>
        <taxon>Glycine subgen. Soja</taxon>
    </lineage>
</organism>
<dbReference type="PANTHER" id="PTHR33544:SF17">
    <property type="match status" value="1"/>
</dbReference>
<evidence type="ECO:0000313" key="1">
    <source>
        <dbReference type="EMBL" id="RZB52189.1"/>
    </source>
</evidence>
<dbReference type="PANTHER" id="PTHR33544">
    <property type="entry name" value="DUF4005 DOMAIN-CONTAINING PROTEIN-RELATED"/>
    <property type="match status" value="1"/>
</dbReference>
<reference evidence="1 2" key="1">
    <citation type="submission" date="2018-09" db="EMBL/GenBank/DDBJ databases">
        <title>A high-quality reference genome of wild soybean provides a powerful tool to mine soybean genomes.</title>
        <authorList>
            <person name="Xie M."/>
            <person name="Chung C.Y.L."/>
            <person name="Li M.-W."/>
            <person name="Wong F.-L."/>
            <person name="Chan T.-F."/>
            <person name="Lam H.-M."/>
        </authorList>
    </citation>
    <scope>NUCLEOTIDE SEQUENCE [LARGE SCALE GENOMIC DNA]</scope>
    <source>
        <strain evidence="2">cv. W05</strain>
        <tissue evidence="1">Hypocotyl of etiolated seedlings</tissue>
    </source>
</reference>
<comment type="caution">
    <text evidence="1">The sequence shown here is derived from an EMBL/GenBank/DDBJ whole genome shotgun (WGS) entry which is preliminary data.</text>
</comment>
<gene>
    <name evidence="1" type="ORF">D0Y65_048582</name>
</gene>
<accession>A0A445FTG3</accession>
<dbReference type="InterPro" id="IPR040344">
    <property type="entry name" value="At3g17950-like"/>
</dbReference>
<evidence type="ECO:0000313" key="2">
    <source>
        <dbReference type="Proteomes" id="UP000289340"/>
    </source>
</evidence>
<protein>
    <submittedName>
        <fullName evidence="1">Uncharacterized protein</fullName>
    </submittedName>
</protein>
<dbReference type="Proteomes" id="UP000289340">
    <property type="component" value="Chromosome 18"/>
</dbReference>